<dbReference type="GO" id="GO:0006886">
    <property type="term" value="P:intracellular protein transport"/>
    <property type="evidence" value="ECO:0007669"/>
    <property type="project" value="InterPro"/>
</dbReference>
<dbReference type="GO" id="GO:0030130">
    <property type="term" value="C:clathrin coat of trans-Golgi network vesicle"/>
    <property type="evidence" value="ECO:0007669"/>
    <property type="project" value="InterPro"/>
</dbReference>
<dbReference type="InterPro" id="IPR000996">
    <property type="entry name" value="Clathrin_L-chain"/>
</dbReference>
<dbReference type="PANTHER" id="PTHR10639:SF33">
    <property type="entry name" value="CLATHRIN LIGHT CHAIN 1"/>
    <property type="match status" value="1"/>
</dbReference>
<proteinExistence type="inferred from homology"/>
<dbReference type="Pfam" id="PF01086">
    <property type="entry name" value="Clathrin_lg_ch"/>
    <property type="match status" value="1"/>
</dbReference>
<keyword evidence="4 7" id="KW-0472">Membrane</keyword>
<dbReference type="GO" id="GO:0030125">
    <property type="term" value="C:clathrin vesicle coat"/>
    <property type="evidence" value="ECO:0000318"/>
    <property type="project" value="GO_Central"/>
</dbReference>
<dbReference type="PANTHER" id="PTHR10639">
    <property type="entry name" value="CLATHRIN LIGHT CHAIN"/>
    <property type="match status" value="1"/>
</dbReference>
<dbReference type="EMBL" id="EQ973822">
    <property type="protein sequence ID" value="EEF44458.1"/>
    <property type="molecule type" value="Genomic_DNA"/>
</dbReference>
<dbReference type="GO" id="GO:0072583">
    <property type="term" value="P:clathrin-dependent endocytosis"/>
    <property type="evidence" value="ECO:0000318"/>
    <property type="project" value="GO_Central"/>
</dbReference>
<evidence type="ECO:0000256" key="3">
    <source>
        <dbReference type="ARBA" id="ARBA00005263"/>
    </source>
</evidence>
<protein>
    <recommendedName>
        <fullName evidence="7">Clathrin light chain</fullName>
    </recommendedName>
</protein>
<keyword evidence="5 7" id="KW-0168">Coated pit</keyword>
<evidence type="ECO:0000313" key="9">
    <source>
        <dbReference type="EMBL" id="EEF44458.1"/>
    </source>
</evidence>
<feature type="compositionally biased region" description="Basic and acidic residues" evidence="8">
    <location>
        <begin position="211"/>
        <end position="225"/>
    </location>
</feature>
<dbReference type="GO" id="GO:0005198">
    <property type="term" value="F:structural molecule activity"/>
    <property type="evidence" value="ECO:0007669"/>
    <property type="project" value="InterPro"/>
</dbReference>
<dbReference type="GO" id="GO:0030132">
    <property type="term" value="C:clathrin coat of coated pit"/>
    <property type="evidence" value="ECO:0007669"/>
    <property type="project" value="InterPro"/>
</dbReference>
<feature type="compositionally biased region" description="Pro residues" evidence="8">
    <location>
        <begin position="254"/>
        <end position="264"/>
    </location>
</feature>
<feature type="compositionally biased region" description="Polar residues" evidence="8">
    <location>
        <begin position="15"/>
        <end position="30"/>
    </location>
</feature>
<evidence type="ECO:0000313" key="10">
    <source>
        <dbReference type="Proteomes" id="UP000008311"/>
    </source>
</evidence>
<comment type="function">
    <text evidence="1 7">Clathrin is the major protein of the polyhedral coat of coated pits and vesicles.</text>
</comment>
<comment type="similarity">
    <text evidence="3 7">Belongs to the clathrin light chain family.</text>
</comment>
<dbReference type="GO" id="GO:0032050">
    <property type="term" value="F:clathrin heavy chain binding"/>
    <property type="evidence" value="ECO:0000318"/>
    <property type="project" value="GO_Central"/>
</dbReference>
<dbReference type="InParanoid" id="B9RW21"/>
<evidence type="ECO:0000256" key="1">
    <source>
        <dbReference type="ARBA" id="ARBA00003913"/>
    </source>
</evidence>
<evidence type="ECO:0000256" key="7">
    <source>
        <dbReference type="RuleBase" id="RU363137"/>
    </source>
</evidence>
<feature type="compositionally biased region" description="Low complexity" evidence="8">
    <location>
        <begin position="363"/>
        <end position="383"/>
    </location>
</feature>
<dbReference type="FunCoup" id="B9RW21">
    <property type="interactions" value="2749"/>
</dbReference>
<feature type="region of interest" description="Disordered" evidence="8">
    <location>
        <begin position="1"/>
        <end position="131"/>
    </location>
</feature>
<keyword evidence="6 7" id="KW-0968">Cytoplasmic vesicle</keyword>
<evidence type="ECO:0000256" key="5">
    <source>
        <dbReference type="ARBA" id="ARBA00023176"/>
    </source>
</evidence>
<evidence type="ECO:0000256" key="4">
    <source>
        <dbReference type="ARBA" id="ARBA00023136"/>
    </source>
</evidence>
<gene>
    <name evidence="9" type="ORF">RCOM_1175470</name>
</gene>
<sequence length="383" mass="42586">MASAFDAFSPVGEDFTNNNIQHDEISSNSRPFDDDSYMGGDHDSSFPAPTNQDDDFFSGDHQPPLSPIPDDITNNPHSPDVYGYGMPMQHQEYETNGNDDGAGIFASDGPLLPDPTEMQEEGLQRREWRRQNTLHLEEKEKREKEMRNQIISEAEEYKRAFYEKRQLNCETNKAQNREREKMYLANQEKFHKEAHQHYWKAIAEIIPREVPNIEKRGKKDPDRKPSILVVQGPKPGKPTDLSRMRQIFAKLKQNPPPHMMPPLPAKDGKDTKEGKDGKTAKEGKDTKDGKDGKDTKEEKDAKDATEGKDSKDAIEGKDSKDATEGKDSKDTADGKDSKDAEGPTSTPAKDDAAANGASDLSKQEALSAGEGEQAAAAEPATTE</sequence>
<feature type="region of interest" description="Disordered" evidence="8">
    <location>
        <begin position="206"/>
        <end position="383"/>
    </location>
</feature>
<reference evidence="10" key="1">
    <citation type="journal article" date="2010" name="Nat. Biotechnol.">
        <title>Draft genome sequence of the oilseed species Ricinus communis.</title>
        <authorList>
            <person name="Chan A.P."/>
            <person name="Crabtree J."/>
            <person name="Zhao Q."/>
            <person name="Lorenzi H."/>
            <person name="Orvis J."/>
            <person name="Puiu D."/>
            <person name="Melake-Berhan A."/>
            <person name="Jones K.M."/>
            <person name="Redman J."/>
            <person name="Chen G."/>
            <person name="Cahoon E.B."/>
            <person name="Gedil M."/>
            <person name="Stanke M."/>
            <person name="Haas B.J."/>
            <person name="Wortman J.R."/>
            <person name="Fraser-Liggett C.M."/>
            <person name="Ravel J."/>
            <person name="Rabinowicz P.D."/>
        </authorList>
    </citation>
    <scope>NUCLEOTIDE SEQUENCE [LARGE SCALE GENOMIC DNA]</scope>
    <source>
        <strain evidence="10">cv. Hale</strain>
    </source>
</reference>
<feature type="compositionally biased region" description="Basic and acidic residues" evidence="8">
    <location>
        <begin position="122"/>
        <end position="131"/>
    </location>
</feature>
<evidence type="ECO:0000256" key="6">
    <source>
        <dbReference type="ARBA" id="ARBA00023329"/>
    </source>
</evidence>
<organism evidence="9 10">
    <name type="scientific">Ricinus communis</name>
    <name type="common">Castor bean</name>
    <dbReference type="NCBI Taxonomy" id="3988"/>
    <lineage>
        <taxon>Eukaryota</taxon>
        <taxon>Viridiplantae</taxon>
        <taxon>Streptophyta</taxon>
        <taxon>Embryophyta</taxon>
        <taxon>Tracheophyta</taxon>
        <taxon>Spermatophyta</taxon>
        <taxon>Magnoliopsida</taxon>
        <taxon>eudicotyledons</taxon>
        <taxon>Gunneridae</taxon>
        <taxon>Pentapetalae</taxon>
        <taxon>rosids</taxon>
        <taxon>fabids</taxon>
        <taxon>Malpighiales</taxon>
        <taxon>Euphorbiaceae</taxon>
        <taxon>Acalyphoideae</taxon>
        <taxon>Acalypheae</taxon>
        <taxon>Ricinus</taxon>
    </lineage>
</organism>
<dbReference type="STRING" id="3988.B9RW21"/>
<name>B9RW21_RICCO</name>
<evidence type="ECO:0000256" key="8">
    <source>
        <dbReference type="SAM" id="MobiDB-lite"/>
    </source>
</evidence>
<evidence type="ECO:0000256" key="2">
    <source>
        <dbReference type="ARBA" id="ARBA00004180"/>
    </source>
</evidence>
<dbReference type="AlphaFoldDB" id="B9RW21"/>
<feature type="compositionally biased region" description="Basic and acidic residues" evidence="8">
    <location>
        <begin position="266"/>
        <end position="341"/>
    </location>
</feature>
<dbReference type="OMA" id="EKMYLAN"/>
<dbReference type="GO" id="GO:0005886">
    <property type="term" value="C:plasma membrane"/>
    <property type="evidence" value="ECO:0000318"/>
    <property type="project" value="GO_Central"/>
</dbReference>
<accession>B9RW21</accession>
<comment type="subcellular location">
    <subcellularLocation>
        <location evidence="2 7">Cytoplasmic vesicle membrane</location>
        <topology evidence="2 7">Peripheral membrane protein</topology>
        <orientation evidence="2 7">Cytoplasmic side</orientation>
    </subcellularLocation>
    <subcellularLocation>
        <location evidence="7">Membrane</location>
        <location evidence="7">Coated pit</location>
        <topology evidence="7">Peripheral membrane protein</topology>
        <orientation evidence="7">Cytoplasmic side</orientation>
    </subcellularLocation>
    <text evidence="7">Cytoplasmic face of coated pits and vesicles.</text>
</comment>
<dbReference type="Proteomes" id="UP000008311">
    <property type="component" value="Unassembled WGS sequence"/>
</dbReference>
<dbReference type="KEGG" id="rcu:8262088"/>
<dbReference type="eggNOG" id="ENOG502QVX7">
    <property type="taxonomic scope" value="Eukaryota"/>
</dbReference>
<dbReference type="OrthoDB" id="782264at2759"/>
<keyword evidence="10" id="KW-1185">Reference proteome</keyword>